<dbReference type="NCBIfam" id="TIGR00135">
    <property type="entry name" value="gatC"/>
    <property type="match status" value="1"/>
</dbReference>
<evidence type="ECO:0000313" key="3">
    <source>
        <dbReference type="Proteomes" id="UP000177838"/>
    </source>
</evidence>
<evidence type="ECO:0000256" key="1">
    <source>
        <dbReference type="HAMAP-Rule" id="MF_00122"/>
    </source>
</evidence>
<dbReference type="GO" id="GO:0005524">
    <property type="term" value="F:ATP binding"/>
    <property type="evidence" value="ECO:0007669"/>
    <property type="project" value="UniProtKB-KW"/>
</dbReference>
<dbReference type="InterPro" id="IPR036113">
    <property type="entry name" value="Asp/Glu-ADT_sf_sub_c"/>
</dbReference>
<keyword evidence="1" id="KW-0547">Nucleotide-binding</keyword>
<dbReference type="Pfam" id="PF02686">
    <property type="entry name" value="GatC"/>
    <property type="match status" value="1"/>
</dbReference>
<dbReference type="EMBL" id="MHTK01000005">
    <property type="protein sequence ID" value="OHA59828.1"/>
    <property type="molecule type" value="Genomic_DNA"/>
</dbReference>
<keyword evidence="1" id="KW-0067">ATP-binding</keyword>
<dbReference type="SUPFAM" id="SSF141000">
    <property type="entry name" value="Glu-tRNAGln amidotransferase C subunit"/>
    <property type="match status" value="1"/>
</dbReference>
<comment type="catalytic activity">
    <reaction evidence="1">
        <text>L-aspartyl-tRNA(Asn) + L-glutamine + ATP + H2O = L-asparaginyl-tRNA(Asn) + L-glutamate + ADP + phosphate + 2 H(+)</text>
        <dbReference type="Rhea" id="RHEA:14513"/>
        <dbReference type="Rhea" id="RHEA-COMP:9674"/>
        <dbReference type="Rhea" id="RHEA-COMP:9677"/>
        <dbReference type="ChEBI" id="CHEBI:15377"/>
        <dbReference type="ChEBI" id="CHEBI:15378"/>
        <dbReference type="ChEBI" id="CHEBI:29985"/>
        <dbReference type="ChEBI" id="CHEBI:30616"/>
        <dbReference type="ChEBI" id="CHEBI:43474"/>
        <dbReference type="ChEBI" id="CHEBI:58359"/>
        <dbReference type="ChEBI" id="CHEBI:78515"/>
        <dbReference type="ChEBI" id="CHEBI:78516"/>
        <dbReference type="ChEBI" id="CHEBI:456216"/>
    </reaction>
</comment>
<dbReference type="InterPro" id="IPR003837">
    <property type="entry name" value="GatC"/>
</dbReference>
<comment type="caution">
    <text evidence="2">The sequence shown here is derived from an EMBL/GenBank/DDBJ whole genome shotgun (WGS) entry which is preliminary data.</text>
</comment>
<comment type="catalytic activity">
    <reaction evidence="1">
        <text>L-glutamyl-tRNA(Gln) + L-glutamine + ATP + H2O = L-glutaminyl-tRNA(Gln) + L-glutamate + ADP + phosphate + H(+)</text>
        <dbReference type="Rhea" id="RHEA:17521"/>
        <dbReference type="Rhea" id="RHEA-COMP:9681"/>
        <dbReference type="Rhea" id="RHEA-COMP:9684"/>
        <dbReference type="ChEBI" id="CHEBI:15377"/>
        <dbReference type="ChEBI" id="CHEBI:15378"/>
        <dbReference type="ChEBI" id="CHEBI:29985"/>
        <dbReference type="ChEBI" id="CHEBI:30616"/>
        <dbReference type="ChEBI" id="CHEBI:43474"/>
        <dbReference type="ChEBI" id="CHEBI:58359"/>
        <dbReference type="ChEBI" id="CHEBI:78520"/>
        <dbReference type="ChEBI" id="CHEBI:78521"/>
        <dbReference type="ChEBI" id="CHEBI:456216"/>
    </reaction>
</comment>
<sequence length="99" mass="10901">MIGEHEVQILAELSRLSLTEAETGALQRDLDSILNYISQLDEVAAETPVHQDLNLVKNVLREDVEPHPAGLYTDRLLEAAPATENEMVAVKKILDNPSA</sequence>
<dbReference type="Gene3D" id="1.10.20.60">
    <property type="entry name" value="Glu-tRNAGln amidotransferase C subunit, N-terminal domain"/>
    <property type="match status" value="1"/>
</dbReference>
<dbReference type="GO" id="GO:0006450">
    <property type="term" value="P:regulation of translational fidelity"/>
    <property type="evidence" value="ECO:0007669"/>
    <property type="project" value="InterPro"/>
</dbReference>
<reference evidence="2 3" key="1">
    <citation type="journal article" date="2016" name="Nat. Commun.">
        <title>Thousands of microbial genomes shed light on interconnected biogeochemical processes in an aquifer system.</title>
        <authorList>
            <person name="Anantharaman K."/>
            <person name="Brown C.T."/>
            <person name="Hug L.A."/>
            <person name="Sharon I."/>
            <person name="Castelle C.J."/>
            <person name="Probst A.J."/>
            <person name="Thomas B.C."/>
            <person name="Singh A."/>
            <person name="Wilkins M.J."/>
            <person name="Karaoz U."/>
            <person name="Brodie E.L."/>
            <person name="Williams K.H."/>
            <person name="Hubbard S.S."/>
            <person name="Banfield J.F."/>
        </authorList>
    </citation>
    <scope>NUCLEOTIDE SEQUENCE [LARGE SCALE GENOMIC DNA]</scope>
</reference>
<comment type="similarity">
    <text evidence="1">Belongs to the GatC family.</text>
</comment>
<evidence type="ECO:0000313" key="2">
    <source>
        <dbReference type="EMBL" id="OHA59828.1"/>
    </source>
</evidence>
<dbReference type="GO" id="GO:0050566">
    <property type="term" value="F:asparaginyl-tRNA synthase (glutamine-hydrolyzing) activity"/>
    <property type="evidence" value="ECO:0007669"/>
    <property type="project" value="RHEA"/>
</dbReference>
<organism evidence="2 3">
    <name type="scientific">Candidatus Vogelbacteria bacterium RIFOXYD1_FULL_46_19</name>
    <dbReference type="NCBI Taxonomy" id="1802439"/>
    <lineage>
        <taxon>Bacteria</taxon>
        <taxon>Candidatus Vogeliibacteriota</taxon>
    </lineage>
</organism>
<dbReference type="EC" id="6.3.5.-" evidence="1"/>
<dbReference type="AlphaFoldDB" id="A0A1G2QHD2"/>
<comment type="function">
    <text evidence="1">Allows the formation of correctly charged Asn-tRNA(Asn) or Gln-tRNA(Gln) through the transamidation of misacylated Asp-tRNA(Asn) or Glu-tRNA(Gln) in organisms which lack either or both of asparaginyl-tRNA or glutaminyl-tRNA synthetases. The reaction takes place in the presence of glutamine and ATP through an activated phospho-Asp-tRNA(Asn) or phospho-Glu-tRNA(Gln).</text>
</comment>
<dbReference type="HAMAP" id="MF_00122">
    <property type="entry name" value="GatC"/>
    <property type="match status" value="1"/>
</dbReference>
<keyword evidence="1" id="KW-0648">Protein biosynthesis</keyword>
<accession>A0A1G2QHD2</accession>
<proteinExistence type="inferred from homology"/>
<gene>
    <name evidence="1" type="primary">gatC</name>
    <name evidence="2" type="ORF">A2589_03240</name>
</gene>
<name>A0A1G2QHD2_9BACT</name>
<dbReference type="GO" id="GO:0006412">
    <property type="term" value="P:translation"/>
    <property type="evidence" value="ECO:0007669"/>
    <property type="project" value="UniProtKB-UniRule"/>
</dbReference>
<dbReference type="Proteomes" id="UP000177838">
    <property type="component" value="Unassembled WGS sequence"/>
</dbReference>
<dbReference type="STRING" id="1802439.A2589_03240"/>
<protein>
    <recommendedName>
        <fullName evidence="1">Aspartyl/glutamyl-tRNA(Asn/Gln) amidotransferase subunit C</fullName>
        <shortName evidence="1">Asp/Glu-ADT subunit C</shortName>
        <ecNumber evidence="1">6.3.5.-</ecNumber>
    </recommendedName>
</protein>
<keyword evidence="1" id="KW-0436">Ligase</keyword>
<dbReference type="GO" id="GO:0050567">
    <property type="term" value="F:glutaminyl-tRNA synthase (glutamine-hydrolyzing) activity"/>
    <property type="evidence" value="ECO:0007669"/>
    <property type="project" value="UniProtKB-UniRule"/>
</dbReference>
<comment type="subunit">
    <text evidence="1">Heterotrimer of A, B and C subunits.</text>
</comment>